<reference evidence="6 7" key="1">
    <citation type="submission" date="2014-02" db="EMBL/GenBank/DDBJ databases">
        <title>The small core and large imbalanced accessory genome model reveals a collaborative survival strategy of Sorangium cellulosum strains in nature.</title>
        <authorList>
            <person name="Han K."/>
            <person name="Peng R."/>
            <person name="Blom J."/>
            <person name="Li Y.-Z."/>
        </authorList>
    </citation>
    <scope>NUCLEOTIDE SEQUENCE [LARGE SCALE GENOMIC DNA]</scope>
    <source>
        <strain evidence="6 7">So0008-312</strain>
    </source>
</reference>
<evidence type="ECO:0000313" key="7">
    <source>
        <dbReference type="Proteomes" id="UP000075260"/>
    </source>
</evidence>
<feature type="region of interest" description="Disordered" evidence="4">
    <location>
        <begin position="1"/>
        <end position="33"/>
    </location>
</feature>
<evidence type="ECO:0000256" key="3">
    <source>
        <dbReference type="ARBA" id="ARBA00023163"/>
    </source>
</evidence>
<dbReference type="EMBL" id="JEMA01000182">
    <property type="protein sequence ID" value="KYF73582.1"/>
    <property type="molecule type" value="Genomic_DNA"/>
</dbReference>
<sequence>MAEGPASRPRPVTAGDGQPWAGGDGAHSPGARLPSAHAIALEAGVSRGTVDVAHARLAVGGFVVTRGPAGMFVTSPLPIGALTPEGSPGSAR</sequence>
<organism evidence="6 7">
    <name type="scientific">Sorangium cellulosum</name>
    <name type="common">Polyangium cellulosum</name>
    <dbReference type="NCBI Taxonomy" id="56"/>
    <lineage>
        <taxon>Bacteria</taxon>
        <taxon>Pseudomonadati</taxon>
        <taxon>Myxococcota</taxon>
        <taxon>Polyangia</taxon>
        <taxon>Polyangiales</taxon>
        <taxon>Polyangiaceae</taxon>
        <taxon>Sorangium</taxon>
    </lineage>
</organism>
<dbReference type="GO" id="GO:0003677">
    <property type="term" value="F:DNA binding"/>
    <property type="evidence" value="ECO:0007669"/>
    <property type="project" value="UniProtKB-KW"/>
</dbReference>
<name>A0A150R073_SORCE</name>
<feature type="domain" description="HTH gntR-type" evidence="5">
    <location>
        <begin position="8"/>
        <end position="76"/>
    </location>
</feature>
<keyword evidence="1" id="KW-0805">Transcription regulation</keyword>
<dbReference type="OrthoDB" id="7363114at2"/>
<keyword evidence="2" id="KW-0238">DNA-binding</keyword>
<keyword evidence="3" id="KW-0804">Transcription</keyword>
<dbReference type="Pfam" id="PF00392">
    <property type="entry name" value="GntR"/>
    <property type="match status" value="1"/>
</dbReference>
<dbReference type="GO" id="GO:0003700">
    <property type="term" value="F:DNA-binding transcription factor activity"/>
    <property type="evidence" value="ECO:0007669"/>
    <property type="project" value="InterPro"/>
</dbReference>
<evidence type="ECO:0000313" key="6">
    <source>
        <dbReference type="EMBL" id="KYF73582.1"/>
    </source>
</evidence>
<gene>
    <name evidence="6" type="ORF">BE15_21850</name>
</gene>
<protein>
    <recommendedName>
        <fullName evidence="5">HTH gntR-type domain-containing protein</fullName>
    </recommendedName>
</protein>
<dbReference type="SUPFAM" id="SSF46785">
    <property type="entry name" value="Winged helix' DNA-binding domain"/>
    <property type="match status" value="1"/>
</dbReference>
<evidence type="ECO:0000256" key="1">
    <source>
        <dbReference type="ARBA" id="ARBA00023015"/>
    </source>
</evidence>
<accession>A0A150R073</accession>
<evidence type="ECO:0000259" key="5">
    <source>
        <dbReference type="PROSITE" id="PS50949"/>
    </source>
</evidence>
<dbReference type="InterPro" id="IPR036388">
    <property type="entry name" value="WH-like_DNA-bd_sf"/>
</dbReference>
<dbReference type="Proteomes" id="UP000075260">
    <property type="component" value="Unassembled WGS sequence"/>
</dbReference>
<evidence type="ECO:0000256" key="2">
    <source>
        <dbReference type="ARBA" id="ARBA00023125"/>
    </source>
</evidence>
<dbReference type="InterPro" id="IPR000524">
    <property type="entry name" value="Tscrpt_reg_HTH_GntR"/>
</dbReference>
<dbReference type="InterPro" id="IPR036390">
    <property type="entry name" value="WH_DNA-bd_sf"/>
</dbReference>
<comment type="caution">
    <text evidence="6">The sequence shown here is derived from an EMBL/GenBank/DDBJ whole genome shotgun (WGS) entry which is preliminary data.</text>
</comment>
<proteinExistence type="predicted"/>
<dbReference type="PROSITE" id="PS50949">
    <property type="entry name" value="HTH_GNTR"/>
    <property type="match status" value="1"/>
</dbReference>
<dbReference type="AlphaFoldDB" id="A0A150R073"/>
<dbReference type="RefSeq" id="WP_061605672.1">
    <property type="nucleotide sequence ID" value="NZ_JEMA01000182.1"/>
</dbReference>
<dbReference type="Gene3D" id="1.10.10.10">
    <property type="entry name" value="Winged helix-like DNA-binding domain superfamily/Winged helix DNA-binding domain"/>
    <property type="match status" value="1"/>
</dbReference>
<evidence type="ECO:0000256" key="4">
    <source>
        <dbReference type="SAM" id="MobiDB-lite"/>
    </source>
</evidence>